<keyword evidence="2" id="KW-1185">Reference proteome</keyword>
<comment type="caution">
    <text evidence="1">The sequence shown here is derived from an EMBL/GenBank/DDBJ whole genome shotgun (WGS) entry which is preliminary data.</text>
</comment>
<evidence type="ECO:0000313" key="1">
    <source>
        <dbReference type="EMBL" id="MFC4472393.1"/>
    </source>
</evidence>
<protein>
    <submittedName>
        <fullName evidence="1">Uncharacterized protein</fullName>
    </submittedName>
</protein>
<dbReference type="RefSeq" id="WP_386356120.1">
    <property type="nucleotide sequence ID" value="NZ_JBHSFG010000120.1"/>
</dbReference>
<proteinExistence type="predicted"/>
<evidence type="ECO:0000313" key="2">
    <source>
        <dbReference type="Proteomes" id="UP001596012"/>
    </source>
</evidence>
<dbReference type="EMBL" id="JBHSFG010000120">
    <property type="protein sequence ID" value="MFC4472393.1"/>
    <property type="molecule type" value="Genomic_DNA"/>
</dbReference>
<sequence length="66" mass="6745">MSSQIGVADGMQIRGHQCLPVLVEAEEAAHPQPAGEAVDDGLALGVTGHAGVPVREHEPASGPYHP</sequence>
<gene>
    <name evidence="1" type="ORF">ACFPH6_49340</name>
</gene>
<organism evidence="1 2">
    <name type="scientific">Streptomyces xiangluensis</name>
    <dbReference type="NCBI Taxonomy" id="2665720"/>
    <lineage>
        <taxon>Bacteria</taxon>
        <taxon>Bacillati</taxon>
        <taxon>Actinomycetota</taxon>
        <taxon>Actinomycetes</taxon>
        <taxon>Kitasatosporales</taxon>
        <taxon>Streptomycetaceae</taxon>
        <taxon>Streptomyces</taxon>
    </lineage>
</organism>
<dbReference type="Proteomes" id="UP001596012">
    <property type="component" value="Unassembled WGS sequence"/>
</dbReference>
<accession>A0ABV8Z4K1</accession>
<reference evidence="2" key="1">
    <citation type="journal article" date="2019" name="Int. J. Syst. Evol. Microbiol.">
        <title>The Global Catalogue of Microorganisms (GCM) 10K type strain sequencing project: providing services to taxonomists for standard genome sequencing and annotation.</title>
        <authorList>
            <consortium name="The Broad Institute Genomics Platform"/>
            <consortium name="The Broad Institute Genome Sequencing Center for Infectious Disease"/>
            <person name="Wu L."/>
            <person name="Ma J."/>
        </authorList>
    </citation>
    <scope>NUCLEOTIDE SEQUENCE [LARGE SCALE GENOMIC DNA]</scope>
    <source>
        <strain evidence="2">DT43</strain>
    </source>
</reference>
<name>A0ABV8Z4K1_9ACTN</name>